<dbReference type="CDD" id="cd02883">
    <property type="entry name" value="NUDIX_Hydrolase"/>
    <property type="match status" value="1"/>
</dbReference>
<dbReference type="PANTHER" id="PTHR43736:SF1">
    <property type="entry name" value="DIHYDRONEOPTERIN TRIPHOSPHATE DIPHOSPHATASE"/>
    <property type="match status" value="1"/>
</dbReference>
<dbReference type="EMBL" id="MHRA01000034">
    <property type="protein sequence ID" value="OHA14959.1"/>
    <property type="molecule type" value="Genomic_DNA"/>
</dbReference>
<protein>
    <recommendedName>
        <fullName evidence="1">Nudix hydrolase domain-containing protein</fullName>
    </recommendedName>
</protein>
<dbReference type="InterPro" id="IPR000086">
    <property type="entry name" value="NUDIX_hydrolase_dom"/>
</dbReference>
<evidence type="ECO:0000313" key="2">
    <source>
        <dbReference type="EMBL" id="OHA14959.1"/>
    </source>
</evidence>
<evidence type="ECO:0000313" key="3">
    <source>
        <dbReference type="Proteomes" id="UP000178116"/>
    </source>
</evidence>
<dbReference type="PROSITE" id="PS51462">
    <property type="entry name" value="NUDIX"/>
    <property type="match status" value="1"/>
</dbReference>
<name>A0A1G2LVQ4_9BACT</name>
<sequence>MSNGMASAVCINKSKKEILLVLNADPKKPLGFWGLPGGKMKNKETAEIGVIRELYQETNQEGKVLKYRMKIPKIGSDGEYIHHFIAAKIVSREKELKNYEDSKAIPKWIPLHEIIAGRIKMFRGHILGLIMILEKMAEEKETDKNGIRIFSDGSFLAMEMLVELKNAFYFK</sequence>
<dbReference type="AlphaFoldDB" id="A0A1G2LVQ4"/>
<dbReference type="Proteomes" id="UP000178116">
    <property type="component" value="Unassembled WGS sequence"/>
</dbReference>
<organism evidence="2 3">
    <name type="scientific">Candidatus Tagabacteria bacterium RIFCSPLOWO2_01_FULL_42_9</name>
    <dbReference type="NCBI Taxonomy" id="1802296"/>
    <lineage>
        <taxon>Bacteria</taxon>
        <taxon>Candidatus Tagaibacteriota</taxon>
    </lineage>
</organism>
<dbReference type="Gene3D" id="3.90.79.10">
    <property type="entry name" value="Nucleoside Triphosphate Pyrophosphohydrolase"/>
    <property type="match status" value="1"/>
</dbReference>
<dbReference type="PANTHER" id="PTHR43736">
    <property type="entry name" value="ADP-RIBOSE PYROPHOSPHATASE"/>
    <property type="match status" value="1"/>
</dbReference>
<accession>A0A1G2LVQ4</accession>
<dbReference type="InterPro" id="IPR015797">
    <property type="entry name" value="NUDIX_hydrolase-like_dom_sf"/>
</dbReference>
<proteinExistence type="predicted"/>
<gene>
    <name evidence="2" type="ORF">A3A10_02545</name>
</gene>
<reference evidence="2 3" key="1">
    <citation type="journal article" date="2016" name="Nat. Commun.">
        <title>Thousands of microbial genomes shed light on interconnected biogeochemical processes in an aquifer system.</title>
        <authorList>
            <person name="Anantharaman K."/>
            <person name="Brown C.T."/>
            <person name="Hug L.A."/>
            <person name="Sharon I."/>
            <person name="Castelle C.J."/>
            <person name="Probst A.J."/>
            <person name="Thomas B.C."/>
            <person name="Singh A."/>
            <person name="Wilkins M.J."/>
            <person name="Karaoz U."/>
            <person name="Brodie E.L."/>
            <person name="Williams K.H."/>
            <person name="Hubbard S.S."/>
            <person name="Banfield J.F."/>
        </authorList>
    </citation>
    <scope>NUCLEOTIDE SEQUENCE [LARGE SCALE GENOMIC DNA]</scope>
</reference>
<dbReference type="Pfam" id="PF00293">
    <property type="entry name" value="NUDIX"/>
    <property type="match status" value="1"/>
</dbReference>
<dbReference type="SUPFAM" id="SSF55811">
    <property type="entry name" value="Nudix"/>
    <property type="match status" value="1"/>
</dbReference>
<evidence type="ECO:0000259" key="1">
    <source>
        <dbReference type="PROSITE" id="PS51462"/>
    </source>
</evidence>
<comment type="caution">
    <text evidence="2">The sequence shown here is derived from an EMBL/GenBank/DDBJ whole genome shotgun (WGS) entry which is preliminary data.</text>
</comment>
<feature type="domain" description="Nudix hydrolase" evidence="1">
    <location>
        <begin position="1"/>
        <end position="132"/>
    </location>
</feature>